<evidence type="ECO:0000313" key="2">
    <source>
        <dbReference type="Proteomes" id="UP001165960"/>
    </source>
</evidence>
<gene>
    <name evidence="1" type="ORF">DSO57_1023785</name>
</gene>
<keyword evidence="2" id="KW-1185">Reference proteome</keyword>
<dbReference type="EMBL" id="QTSX02001546">
    <property type="protein sequence ID" value="KAJ9080544.1"/>
    <property type="molecule type" value="Genomic_DNA"/>
</dbReference>
<dbReference type="Proteomes" id="UP001165960">
    <property type="component" value="Unassembled WGS sequence"/>
</dbReference>
<evidence type="ECO:0000313" key="1">
    <source>
        <dbReference type="EMBL" id="KAJ9080544.1"/>
    </source>
</evidence>
<protein>
    <submittedName>
        <fullName evidence="1">Uncharacterized protein</fullName>
    </submittedName>
</protein>
<accession>A0ACC2U0M3</accession>
<organism evidence="1 2">
    <name type="scientific">Entomophthora muscae</name>
    <dbReference type="NCBI Taxonomy" id="34485"/>
    <lineage>
        <taxon>Eukaryota</taxon>
        <taxon>Fungi</taxon>
        <taxon>Fungi incertae sedis</taxon>
        <taxon>Zoopagomycota</taxon>
        <taxon>Entomophthoromycotina</taxon>
        <taxon>Entomophthoromycetes</taxon>
        <taxon>Entomophthorales</taxon>
        <taxon>Entomophthoraceae</taxon>
        <taxon>Entomophthora</taxon>
    </lineage>
</organism>
<proteinExistence type="predicted"/>
<sequence>MPITPRSKELMKRKLHMVMLEPSAIINKLMSPKRKESMRQRLHMAMSELAQQKPTHQSDVRAIGDNRQAYSPKEQVSGENKAEYGNFKSIGNVKSGGGENKQAYGDVKSIDDINIYVDYTEERNPIEILEEWKFNGETNLEDKNGNQYYSSGMAKDWDASNRQNSHRNAAWDGMNRNNQELSYMSNDNQGWKEGQAWKNMNNNIQAWNSMQNGDQEPNTMNSNEWSSSRQSNGKMFQRHAIVCRQKY</sequence>
<comment type="caution">
    <text evidence="1">The sequence shown here is derived from an EMBL/GenBank/DDBJ whole genome shotgun (WGS) entry which is preliminary data.</text>
</comment>
<reference evidence="1" key="1">
    <citation type="submission" date="2022-04" db="EMBL/GenBank/DDBJ databases">
        <title>Genome of the entomopathogenic fungus Entomophthora muscae.</title>
        <authorList>
            <person name="Elya C."/>
            <person name="Lovett B.R."/>
            <person name="Lee E."/>
            <person name="Macias A.M."/>
            <person name="Hajek A.E."/>
            <person name="De Bivort B.L."/>
            <person name="Kasson M.T."/>
            <person name="De Fine Licht H.H."/>
            <person name="Stajich J.E."/>
        </authorList>
    </citation>
    <scope>NUCLEOTIDE SEQUENCE</scope>
    <source>
        <strain evidence="1">Berkeley</strain>
    </source>
</reference>
<name>A0ACC2U0M3_9FUNG</name>